<evidence type="ECO:0000256" key="1">
    <source>
        <dbReference type="PROSITE-ProRule" id="PRU00339"/>
    </source>
</evidence>
<dbReference type="PROSITE" id="PS50005">
    <property type="entry name" value="TPR"/>
    <property type="match status" value="1"/>
</dbReference>
<dbReference type="Proteomes" id="UP001491310">
    <property type="component" value="Unassembled WGS sequence"/>
</dbReference>
<dbReference type="InterPro" id="IPR011990">
    <property type="entry name" value="TPR-like_helical_dom_sf"/>
</dbReference>
<keyword evidence="1" id="KW-0802">TPR repeat</keyword>
<dbReference type="InterPro" id="IPR025986">
    <property type="entry name" value="RPAP3-like_C"/>
</dbReference>
<dbReference type="EMBL" id="JALJOT010000005">
    <property type="protein sequence ID" value="KAK9914935.1"/>
    <property type="molecule type" value="Genomic_DNA"/>
</dbReference>
<gene>
    <name evidence="3" type="ORF">WJX75_002478</name>
</gene>
<evidence type="ECO:0000259" key="2">
    <source>
        <dbReference type="Pfam" id="PF13877"/>
    </source>
</evidence>
<organism evidence="3 4">
    <name type="scientific">Coccomyxa subellipsoidea</name>
    <dbReference type="NCBI Taxonomy" id="248742"/>
    <lineage>
        <taxon>Eukaryota</taxon>
        <taxon>Viridiplantae</taxon>
        <taxon>Chlorophyta</taxon>
        <taxon>core chlorophytes</taxon>
        <taxon>Trebouxiophyceae</taxon>
        <taxon>Trebouxiophyceae incertae sedis</taxon>
        <taxon>Coccomyxaceae</taxon>
        <taxon>Coccomyxa</taxon>
    </lineage>
</organism>
<feature type="domain" description="RNA-polymerase II-associated protein 3-like C-terminal" evidence="2">
    <location>
        <begin position="178"/>
        <end position="267"/>
    </location>
</feature>
<reference evidence="3 4" key="1">
    <citation type="journal article" date="2024" name="Nat. Commun.">
        <title>Phylogenomics reveals the evolutionary origins of lichenization in chlorophyte algae.</title>
        <authorList>
            <person name="Puginier C."/>
            <person name="Libourel C."/>
            <person name="Otte J."/>
            <person name="Skaloud P."/>
            <person name="Haon M."/>
            <person name="Grisel S."/>
            <person name="Petersen M."/>
            <person name="Berrin J.G."/>
            <person name="Delaux P.M."/>
            <person name="Dal Grande F."/>
            <person name="Keller J."/>
        </authorList>
    </citation>
    <scope>NUCLEOTIDE SEQUENCE [LARGE SCALE GENOMIC DNA]</scope>
    <source>
        <strain evidence="3 4">SAG 216-7</strain>
    </source>
</reference>
<dbReference type="PANTHER" id="PTHR47329">
    <property type="entry name" value="OS05G0129900 PROTEIN"/>
    <property type="match status" value="1"/>
</dbReference>
<proteinExistence type="predicted"/>
<evidence type="ECO:0000313" key="3">
    <source>
        <dbReference type="EMBL" id="KAK9914935.1"/>
    </source>
</evidence>
<evidence type="ECO:0000313" key="4">
    <source>
        <dbReference type="Proteomes" id="UP001491310"/>
    </source>
</evidence>
<dbReference type="Pfam" id="PF13181">
    <property type="entry name" value="TPR_8"/>
    <property type="match status" value="1"/>
</dbReference>
<protein>
    <recommendedName>
        <fullName evidence="2">RNA-polymerase II-associated protein 3-like C-terminal domain-containing protein</fullName>
    </recommendedName>
</protein>
<dbReference type="PANTHER" id="PTHR47329:SF1">
    <property type="entry name" value="OS05G0129900 PROTEIN"/>
    <property type="match status" value="1"/>
</dbReference>
<feature type="repeat" description="TPR" evidence="1">
    <location>
        <begin position="78"/>
        <end position="111"/>
    </location>
</feature>
<dbReference type="Gene3D" id="1.25.40.10">
    <property type="entry name" value="Tetratricopeptide repeat domain"/>
    <property type="match status" value="1"/>
</dbReference>
<dbReference type="SMART" id="SM00028">
    <property type="entry name" value="TPR"/>
    <property type="match status" value="3"/>
</dbReference>
<keyword evidence="4" id="KW-1185">Reference proteome</keyword>
<accession>A0ABR2YU85</accession>
<name>A0ABR2YU85_9CHLO</name>
<dbReference type="SUPFAM" id="SSF48452">
    <property type="entry name" value="TPR-like"/>
    <property type="match status" value="1"/>
</dbReference>
<sequence length="298" mass="32301">MPAKLAEPTTAEGWKERGNAFFKKGDWAAAKKAYTRGIEAGASSVGYANRAMASLKLGEAAEAEQDCTRALALDPSYLKAWQRRAAARVAMGRQLDAIDDLESALRLEPTSKALAAERRDLVAKYEAAEKPQSPPKIRMKLTTGPLTSAVPLGEKSTAAALEVAQRALAAKQLPLRTPTSGMEFEKVWKSLGADRERQGDYLRTVQPASLPSLFKQALTGPLLSSMLAALLSQVITADPGFGLEFLAALGRVPRFELTAMCLPARERQQLKGFWETAAAPMSESYAATFEGLRRSFRL</sequence>
<comment type="caution">
    <text evidence="3">The sequence shown here is derived from an EMBL/GenBank/DDBJ whole genome shotgun (WGS) entry which is preliminary data.</text>
</comment>
<dbReference type="Pfam" id="PF13877">
    <property type="entry name" value="RPAP3_C"/>
    <property type="match status" value="1"/>
</dbReference>
<dbReference type="InterPro" id="IPR019734">
    <property type="entry name" value="TPR_rpt"/>
</dbReference>